<feature type="modified residue" description="N6-(pyridoxal phosphate)lysine" evidence="4">
    <location>
        <position position="441"/>
    </location>
</feature>
<keyword evidence="2 4" id="KW-0663">Pyridoxal phosphate</keyword>
<accession>A0A165FVS3</accession>
<evidence type="ECO:0000256" key="5">
    <source>
        <dbReference type="SAM" id="MobiDB-lite"/>
    </source>
</evidence>
<dbReference type="EMBL" id="KV423966">
    <property type="protein sequence ID" value="KZT57261.1"/>
    <property type="molecule type" value="Genomic_DNA"/>
</dbReference>
<evidence type="ECO:0000256" key="2">
    <source>
        <dbReference type="ARBA" id="ARBA00022898"/>
    </source>
</evidence>
<dbReference type="InterPro" id="IPR015424">
    <property type="entry name" value="PyrdxlP-dep_Trfase"/>
</dbReference>
<proteinExistence type="predicted"/>
<dbReference type="Proteomes" id="UP000076842">
    <property type="component" value="Unassembled WGS sequence"/>
</dbReference>
<evidence type="ECO:0000256" key="3">
    <source>
        <dbReference type="ARBA" id="ARBA00023239"/>
    </source>
</evidence>
<reference evidence="6 7" key="1">
    <citation type="journal article" date="2016" name="Mol. Biol. Evol.">
        <title>Comparative Genomics of Early-Diverging Mushroom-Forming Fungi Provides Insights into the Origins of Lignocellulose Decay Capabilities.</title>
        <authorList>
            <person name="Nagy L.G."/>
            <person name="Riley R."/>
            <person name="Tritt A."/>
            <person name="Adam C."/>
            <person name="Daum C."/>
            <person name="Floudas D."/>
            <person name="Sun H."/>
            <person name="Yadav J.S."/>
            <person name="Pangilinan J."/>
            <person name="Larsson K.H."/>
            <person name="Matsuura K."/>
            <person name="Barry K."/>
            <person name="Labutti K."/>
            <person name="Kuo R."/>
            <person name="Ohm R.A."/>
            <person name="Bhattacharya S.S."/>
            <person name="Shirouzu T."/>
            <person name="Yoshinaga Y."/>
            <person name="Martin F.M."/>
            <person name="Grigoriev I.V."/>
            <person name="Hibbett D.S."/>
        </authorList>
    </citation>
    <scope>NUCLEOTIDE SEQUENCE [LARGE SCALE GENOMIC DNA]</scope>
    <source>
        <strain evidence="6 7">HHB12733</strain>
    </source>
</reference>
<dbReference type="GO" id="GO:0016830">
    <property type="term" value="F:carbon-carbon lyase activity"/>
    <property type="evidence" value="ECO:0007669"/>
    <property type="project" value="InterPro"/>
</dbReference>
<dbReference type="GO" id="GO:0019752">
    <property type="term" value="P:carboxylic acid metabolic process"/>
    <property type="evidence" value="ECO:0007669"/>
    <property type="project" value="InterPro"/>
</dbReference>
<keyword evidence="3" id="KW-0456">Lyase</keyword>
<dbReference type="PANTHER" id="PTHR42735">
    <property type="match status" value="1"/>
</dbReference>
<evidence type="ECO:0000313" key="6">
    <source>
        <dbReference type="EMBL" id="KZT57261.1"/>
    </source>
</evidence>
<dbReference type="PANTHER" id="PTHR42735:SF4">
    <property type="entry name" value="PYRIDOXAL PHOSPHATE-DEPENDENT DECARBOXYLASE FAMILY PROTEIN"/>
    <property type="match status" value="1"/>
</dbReference>
<evidence type="ECO:0000256" key="1">
    <source>
        <dbReference type="ARBA" id="ARBA00001933"/>
    </source>
</evidence>
<dbReference type="GO" id="GO:0030170">
    <property type="term" value="F:pyridoxal phosphate binding"/>
    <property type="evidence" value="ECO:0007669"/>
    <property type="project" value="InterPro"/>
</dbReference>
<dbReference type="AlphaFoldDB" id="A0A165FVS3"/>
<evidence type="ECO:0000256" key="4">
    <source>
        <dbReference type="PIRSR" id="PIRSR602129-50"/>
    </source>
</evidence>
<dbReference type="InterPro" id="IPR050477">
    <property type="entry name" value="GrpII_AminoAcid_Decarb"/>
</dbReference>
<comment type="cofactor">
    <cofactor evidence="1 4">
        <name>pyridoxal 5'-phosphate</name>
        <dbReference type="ChEBI" id="CHEBI:597326"/>
    </cofactor>
</comment>
<name>A0A165FVS3_9BASI</name>
<sequence>MPLPAVPPGHSVALDHDAISALFLGPKAENFELLKELFGHVLDKQKVVRQNYHREDEDFISATIMESDSYKNMKDRLIDSLDKMTTLLNMHSVPFFSPRYSAHMCTDMSLPGILGYISTMIFNPNNVAFEASPITTVMELEAGKDMCRMLGYKVDAALDIPGTEDVPVAWGHIACDGTVANLEALWSARNLKFYPLSLRDAMAPKAPLNAIADKFFVTITGKSKERKLFRELNTWELLNLTPSVVNGLPQRLYDEFGISSSFLEQVMEKYSIQTVGKDDVERRWGITDPLQLLITSTKHYSWPKGAAILGIGKQNCYDISVDEEARVDIKALRNELYARLEKKRPIYMVVAVIGSTEEGAVDPLKDIIALRDEMEQQGMSFLVHADAAWGGYFASMIRHPKDPGTGLPREAVLPRVHLRPKVAEDLQHLGLADSITIDPHKAGYIPYPAGGLCYRDGRQRYLVTWTAPYLHQDTSGESIGIYGVEGSKPGASPGAVYLAHRVIGTDANGYGALLREAAFNCRRFAAHWSAMSTEQSVYVVVPFNPIPAERAGASSEDIELQKKYIRDQILPRSDAELLADGQAMAILNELGSDLNINIFGCNFRLEDGTINTDIELANNLNWRIFQRLSVTDFQEDPTTIPFYVTATKLAQEEYKVCATNFKKRLGLEGDQDIFVLRNVVMSPFGSTDNFVAKLAEIFKEVLSSEIEVVRQRALPQKMVHKFIMQGDQQLFFVYMPSLYRTGEGYQTIFTADVDTSALQLYRKAKQDDPNATFVLQNVVDVTLDQLLSGAPFKASISIWKNGHLTATAIVSNVKIVKKRPLRTTTYDSTYPHEMPFYLYGAKDELHMDHMLLLAPNIQLTAGDVQFSTPLTLRTEDLEKASIAIAKEIPEDWMQPFPEKNSQLPGESFFFRRGKKLAVTLYEDPYAPDYDGKIDLSRLSHPIAQGEITLRGQIYIDSEDLNADSTFQPLPVTKPDHEGSVPMPLPVGRWTSHEDRRRQGAFTSTERASRWHDHFRDVMDEGR</sequence>
<dbReference type="InterPro" id="IPR015421">
    <property type="entry name" value="PyrdxlP-dep_Trfase_major"/>
</dbReference>
<feature type="region of interest" description="Disordered" evidence="5">
    <location>
        <begin position="971"/>
        <end position="1005"/>
    </location>
</feature>
<dbReference type="OrthoDB" id="2161780at2759"/>
<dbReference type="Gene3D" id="3.40.640.10">
    <property type="entry name" value="Type I PLP-dependent aspartate aminotransferase-like (Major domain)"/>
    <property type="match status" value="1"/>
</dbReference>
<organism evidence="6 7">
    <name type="scientific">Calocera cornea HHB12733</name>
    <dbReference type="NCBI Taxonomy" id="1353952"/>
    <lineage>
        <taxon>Eukaryota</taxon>
        <taxon>Fungi</taxon>
        <taxon>Dikarya</taxon>
        <taxon>Basidiomycota</taxon>
        <taxon>Agaricomycotina</taxon>
        <taxon>Dacrymycetes</taxon>
        <taxon>Dacrymycetales</taxon>
        <taxon>Dacrymycetaceae</taxon>
        <taxon>Calocera</taxon>
    </lineage>
</organism>
<dbReference type="STRING" id="1353952.A0A165FVS3"/>
<dbReference type="Pfam" id="PF00282">
    <property type="entry name" value="Pyridoxal_deC"/>
    <property type="match status" value="1"/>
</dbReference>
<gene>
    <name evidence="6" type="ORF">CALCODRAFT_483335</name>
</gene>
<protein>
    <submittedName>
        <fullName evidence="6">Pyridoxal-dependent decarboxylase domain protein</fullName>
    </submittedName>
</protein>
<keyword evidence="7" id="KW-1185">Reference proteome</keyword>
<dbReference type="SUPFAM" id="SSF53383">
    <property type="entry name" value="PLP-dependent transferases"/>
    <property type="match status" value="1"/>
</dbReference>
<evidence type="ECO:0000313" key="7">
    <source>
        <dbReference type="Proteomes" id="UP000076842"/>
    </source>
</evidence>
<dbReference type="InParanoid" id="A0A165FVS3"/>
<dbReference type="InterPro" id="IPR002129">
    <property type="entry name" value="PyrdxlP-dep_de-COase"/>
</dbReference>